<comment type="caution">
    <text evidence="7">The sequence shown here is derived from an EMBL/GenBank/DDBJ whole genome shotgun (WGS) entry which is preliminary data.</text>
</comment>
<dbReference type="PROSITE" id="PS00893">
    <property type="entry name" value="NUDIX_BOX"/>
    <property type="match status" value="1"/>
</dbReference>
<evidence type="ECO:0000256" key="2">
    <source>
        <dbReference type="ARBA" id="ARBA00005582"/>
    </source>
</evidence>
<dbReference type="RefSeq" id="WP_147209860.1">
    <property type="nucleotide sequence ID" value="NZ_BJYM01000005.1"/>
</dbReference>
<evidence type="ECO:0000256" key="3">
    <source>
        <dbReference type="ARBA" id="ARBA00022723"/>
    </source>
</evidence>
<dbReference type="SUPFAM" id="SSF55811">
    <property type="entry name" value="Nudix"/>
    <property type="match status" value="1"/>
</dbReference>
<dbReference type="InterPro" id="IPR015797">
    <property type="entry name" value="NUDIX_hydrolase-like_dom_sf"/>
</dbReference>
<keyword evidence="8" id="KW-1185">Reference proteome</keyword>
<dbReference type="AlphaFoldDB" id="A0A511ZHC1"/>
<feature type="domain" description="Nudix hydrolase" evidence="6">
    <location>
        <begin position="1"/>
        <end position="130"/>
    </location>
</feature>
<dbReference type="GO" id="GO:0005737">
    <property type="term" value="C:cytoplasm"/>
    <property type="evidence" value="ECO:0007669"/>
    <property type="project" value="TreeGrafter"/>
</dbReference>
<evidence type="ECO:0000313" key="7">
    <source>
        <dbReference type="EMBL" id="GEN86840.1"/>
    </source>
</evidence>
<dbReference type="STRING" id="582851.GCA_900162665_03295"/>
<dbReference type="OrthoDB" id="9008185at2"/>
<dbReference type="CDD" id="cd18875">
    <property type="entry name" value="NUDIX_Hydrolase"/>
    <property type="match status" value="1"/>
</dbReference>
<gene>
    <name evidence="7" type="ORF">OSO01_15790</name>
</gene>
<evidence type="ECO:0000259" key="6">
    <source>
        <dbReference type="PROSITE" id="PS51462"/>
    </source>
</evidence>
<dbReference type="GO" id="GO:0016818">
    <property type="term" value="F:hydrolase activity, acting on acid anhydrides, in phosphorus-containing anhydrides"/>
    <property type="evidence" value="ECO:0007669"/>
    <property type="project" value="TreeGrafter"/>
</dbReference>
<sequence>MGRSEAAIFTNMCMIENEKGQILVQDRQNPNWPGITFPGGHIEKRESFHDAVVREVKEETGLHIKNPVLCGTKQFQTDQDERYVVLFYKTASFSGELTSSDEGKVFWIEKDELPDYTLANDFLEMYRVFVDEKISEFYYEQNGEEANVVLL</sequence>
<proteinExistence type="inferred from homology"/>
<comment type="similarity">
    <text evidence="2">Belongs to the Nudix hydrolase family.</text>
</comment>
<dbReference type="PANTHER" id="PTHR43758:SF2">
    <property type="entry name" value="OXIDIZED PURINE NUCLEOSIDE TRIPHOSPHATE HYDROLASE"/>
    <property type="match status" value="1"/>
</dbReference>
<dbReference type="PROSITE" id="PS51462">
    <property type="entry name" value="NUDIX"/>
    <property type="match status" value="1"/>
</dbReference>
<keyword evidence="3" id="KW-0479">Metal-binding</keyword>
<dbReference type="GO" id="GO:0046872">
    <property type="term" value="F:metal ion binding"/>
    <property type="evidence" value="ECO:0007669"/>
    <property type="project" value="UniProtKB-KW"/>
</dbReference>
<protein>
    <submittedName>
        <fullName evidence="7">7,8-dihydro-8-oxoguanine triphosphatase</fullName>
    </submittedName>
</protein>
<dbReference type="Pfam" id="PF00293">
    <property type="entry name" value="NUDIX"/>
    <property type="match status" value="1"/>
</dbReference>
<evidence type="ECO:0000256" key="1">
    <source>
        <dbReference type="ARBA" id="ARBA00001946"/>
    </source>
</evidence>
<accession>A0A511ZHC1</accession>
<evidence type="ECO:0000256" key="5">
    <source>
        <dbReference type="ARBA" id="ARBA00022842"/>
    </source>
</evidence>
<organism evidence="7 8">
    <name type="scientific">Oceanobacillus sojae</name>
    <dbReference type="NCBI Taxonomy" id="582851"/>
    <lineage>
        <taxon>Bacteria</taxon>
        <taxon>Bacillati</taxon>
        <taxon>Bacillota</taxon>
        <taxon>Bacilli</taxon>
        <taxon>Bacillales</taxon>
        <taxon>Bacillaceae</taxon>
        <taxon>Oceanobacillus</taxon>
    </lineage>
</organism>
<keyword evidence="5" id="KW-0460">Magnesium</keyword>
<dbReference type="Gene3D" id="3.90.79.10">
    <property type="entry name" value="Nucleoside Triphosphate Pyrophosphohydrolase"/>
    <property type="match status" value="1"/>
</dbReference>
<name>A0A511ZHC1_9BACI</name>
<evidence type="ECO:0000313" key="8">
    <source>
        <dbReference type="Proteomes" id="UP000321558"/>
    </source>
</evidence>
<reference evidence="7 8" key="1">
    <citation type="submission" date="2019-07" db="EMBL/GenBank/DDBJ databases">
        <title>Whole genome shotgun sequence of Oceanobacillus sojae NBRC 105379.</title>
        <authorList>
            <person name="Hosoyama A."/>
            <person name="Uohara A."/>
            <person name="Ohji S."/>
            <person name="Ichikawa N."/>
        </authorList>
    </citation>
    <scope>NUCLEOTIDE SEQUENCE [LARGE SCALE GENOMIC DNA]</scope>
    <source>
        <strain evidence="7 8">NBRC 105379</strain>
    </source>
</reference>
<dbReference type="InterPro" id="IPR020084">
    <property type="entry name" value="NUDIX_hydrolase_CS"/>
</dbReference>
<evidence type="ECO:0000256" key="4">
    <source>
        <dbReference type="ARBA" id="ARBA00022801"/>
    </source>
</evidence>
<dbReference type="InterPro" id="IPR000086">
    <property type="entry name" value="NUDIX_hydrolase_dom"/>
</dbReference>
<comment type="cofactor">
    <cofactor evidence="1">
        <name>Mg(2+)</name>
        <dbReference type="ChEBI" id="CHEBI:18420"/>
    </cofactor>
</comment>
<keyword evidence="4" id="KW-0378">Hydrolase</keyword>
<dbReference type="EMBL" id="BJYM01000005">
    <property type="protein sequence ID" value="GEN86840.1"/>
    <property type="molecule type" value="Genomic_DNA"/>
</dbReference>
<dbReference type="Proteomes" id="UP000321558">
    <property type="component" value="Unassembled WGS sequence"/>
</dbReference>
<dbReference type="PANTHER" id="PTHR43758">
    <property type="entry name" value="7,8-DIHYDRO-8-OXOGUANINE TRIPHOSPHATASE"/>
    <property type="match status" value="1"/>
</dbReference>